<dbReference type="EMBL" id="JANBPG010002065">
    <property type="protein sequence ID" value="KAJ1887170.1"/>
    <property type="molecule type" value="Genomic_DNA"/>
</dbReference>
<evidence type="ECO:0000313" key="1">
    <source>
        <dbReference type="EMBL" id="KAJ1887170.1"/>
    </source>
</evidence>
<gene>
    <name evidence="1" type="ORF">LPJ66_009254</name>
</gene>
<proteinExistence type="predicted"/>
<comment type="caution">
    <text evidence="1">The sequence shown here is derived from an EMBL/GenBank/DDBJ whole genome shotgun (WGS) entry which is preliminary data.</text>
</comment>
<evidence type="ECO:0000313" key="2">
    <source>
        <dbReference type="Proteomes" id="UP001150581"/>
    </source>
</evidence>
<reference evidence="1" key="1">
    <citation type="submission" date="2022-07" db="EMBL/GenBank/DDBJ databases">
        <title>Phylogenomic reconstructions and comparative analyses of Kickxellomycotina fungi.</title>
        <authorList>
            <person name="Reynolds N.K."/>
            <person name="Stajich J.E."/>
            <person name="Barry K."/>
            <person name="Grigoriev I.V."/>
            <person name="Crous P."/>
            <person name="Smith M.E."/>
        </authorList>
    </citation>
    <scope>NUCLEOTIDE SEQUENCE</scope>
    <source>
        <strain evidence="1">Benny 63K</strain>
    </source>
</reference>
<organism evidence="1 2">
    <name type="scientific">Kickxella alabastrina</name>
    <dbReference type="NCBI Taxonomy" id="61397"/>
    <lineage>
        <taxon>Eukaryota</taxon>
        <taxon>Fungi</taxon>
        <taxon>Fungi incertae sedis</taxon>
        <taxon>Zoopagomycota</taxon>
        <taxon>Kickxellomycotina</taxon>
        <taxon>Kickxellomycetes</taxon>
        <taxon>Kickxellales</taxon>
        <taxon>Kickxellaceae</taxon>
        <taxon>Kickxella</taxon>
    </lineage>
</organism>
<sequence length="207" mass="22070">YPSRQKLQLEIDELNNEIEQLRQEEAAHDTVVASLRTQYATVHEELRRLADMSATTLSTQDLGIIMADADGDAEPHPSIGVSPATPHQPGNAHPVFGSPADDMPLGARNDDDDDDKDTHGKAGDDGECNAGARNSNSEGTDNEEDGALDTADDDDDDDDKDDEDNNANANVSVGVPAQSPKSPDEGGIDSEEEEEGECEDEEGELLG</sequence>
<keyword evidence="2" id="KW-1185">Reference proteome</keyword>
<protein>
    <submittedName>
        <fullName evidence="1">Uncharacterized protein</fullName>
    </submittedName>
</protein>
<dbReference type="Proteomes" id="UP001150581">
    <property type="component" value="Unassembled WGS sequence"/>
</dbReference>
<feature type="non-terminal residue" evidence="1">
    <location>
        <position position="1"/>
    </location>
</feature>
<accession>A0ACC1I4G0</accession>
<name>A0ACC1I4G0_9FUNG</name>